<reference evidence="4" key="1">
    <citation type="submission" date="2018-04" db="EMBL/GenBank/DDBJ databases">
        <authorList>
            <person name="Cornet L."/>
        </authorList>
    </citation>
    <scope>NUCLEOTIDE SEQUENCE [LARGE SCALE GENOMIC DNA]</scope>
</reference>
<evidence type="ECO:0000313" key="3">
    <source>
        <dbReference type="EMBL" id="PZO22322.1"/>
    </source>
</evidence>
<evidence type="ECO:0000256" key="1">
    <source>
        <dbReference type="SAM" id="Phobius"/>
    </source>
</evidence>
<keyword evidence="1" id="KW-0812">Transmembrane</keyword>
<dbReference type="CDD" id="cd06259">
    <property type="entry name" value="YdcF-like"/>
    <property type="match status" value="1"/>
</dbReference>
<dbReference type="GO" id="GO:0005886">
    <property type="term" value="C:plasma membrane"/>
    <property type="evidence" value="ECO:0007669"/>
    <property type="project" value="TreeGrafter"/>
</dbReference>
<protein>
    <recommendedName>
        <fullName evidence="2">DUF218 domain-containing protein</fullName>
    </recommendedName>
</protein>
<dbReference type="Proteomes" id="UP000249354">
    <property type="component" value="Unassembled WGS sequence"/>
</dbReference>
<dbReference type="Pfam" id="PF02698">
    <property type="entry name" value="DUF218"/>
    <property type="match status" value="1"/>
</dbReference>
<dbReference type="InterPro" id="IPR003848">
    <property type="entry name" value="DUF218"/>
</dbReference>
<dbReference type="PANTHER" id="PTHR30336:SF4">
    <property type="entry name" value="ENVELOPE BIOGENESIS FACTOR ELYC"/>
    <property type="match status" value="1"/>
</dbReference>
<name>A0A2W4UPG0_9CYAN</name>
<dbReference type="GO" id="GO:0000270">
    <property type="term" value="P:peptidoglycan metabolic process"/>
    <property type="evidence" value="ECO:0007669"/>
    <property type="project" value="TreeGrafter"/>
</dbReference>
<comment type="caution">
    <text evidence="3">The sequence shown here is derived from an EMBL/GenBank/DDBJ whole genome shotgun (WGS) entry which is preliminary data.</text>
</comment>
<feature type="transmembrane region" description="Helical" evidence="1">
    <location>
        <begin position="6"/>
        <end position="23"/>
    </location>
</feature>
<keyword evidence="1" id="KW-1133">Transmembrane helix</keyword>
<feature type="transmembrane region" description="Helical" evidence="1">
    <location>
        <begin position="30"/>
        <end position="50"/>
    </location>
</feature>
<dbReference type="InterPro" id="IPR014729">
    <property type="entry name" value="Rossmann-like_a/b/a_fold"/>
</dbReference>
<accession>A0A2W4UPG0</accession>
<sequence>MLVLLTRILLWASIGLLLWYILVRVIPQKYLTLFGGIIFIALLALSFLEADNATVSIIWQIISFPFRPLGFALVLLGGALGEGYKRIKPMPVMIALSVLLFSSIPILAQALVTEAEGSVRQAFTNRSELCEGVCRTGEVPGANLGEAGAIVVIGDQRNVSVAIDGLENIDDTSINTVLAPRLIYAADLYDRARALGASPFVIVTAGGSDGDPSNTIVRNILVRNGVPESAIRVEDSGLNIRETAEDVEELLEESQVVGNREARSDSNNDARIVLVAPAIIMSRAALTFERIGLEVIARPTDFYSARFNRGGDLLERLPSILPSVDALQLTTRYWDEVLTSLYYFLRGWLPNFNFGWDPSIEI</sequence>
<feature type="domain" description="DUF218" evidence="2">
    <location>
        <begin position="149"/>
        <end position="338"/>
    </location>
</feature>
<dbReference type="InterPro" id="IPR051599">
    <property type="entry name" value="Cell_Envelope_Assoc"/>
</dbReference>
<reference evidence="3 4" key="2">
    <citation type="submission" date="2018-06" db="EMBL/GenBank/DDBJ databases">
        <title>Metagenomic assembly of (sub)arctic Cyanobacteria and their associated microbiome from non-axenic cultures.</title>
        <authorList>
            <person name="Baurain D."/>
        </authorList>
    </citation>
    <scope>NUCLEOTIDE SEQUENCE [LARGE SCALE GENOMIC DNA]</scope>
    <source>
        <strain evidence="3">ULC129bin1</strain>
    </source>
</reference>
<feature type="transmembrane region" description="Helical" evidence="1">
    <location>
        <begin position="56"/>
        <end position="80"/>
    </location>
</feature>
<feature type="transmembrane region" description="Helical" evidence="1">
    <location>
        <begin position="92"/>
        <end position="112"/>
    </location>
</feature>
<dbReference type="EMBL" id="QBMC01000011">
    <property type="protein sequence ID" value="PZO22322.1"/>
    <property type="molecule type" value="Genomic_DNA"/>
</dbReference>
<organism evidence="3 4">
    <name type="scientific">Leptolyngbya foveolarum</name>
    <dbReference type="NCBI Taxonomy" id="47253"/>
    <lineage>
        <taxon>Bacteria</taxon>
        <taxon>Bacillati</taxon>
        <taxon>Cyanobacteriota</taxon>
        <taxon>Cyanophyceae</taxon>
        <taxon>Leptolyngbyales</taxon>
        <taxon>Leptolyngbyaceae</taxon>
        <taxon>Leptolyngbya group</taxon>
        <taxon>Leptolyngbya</taxon>
    </lineage>
</organism>
<keyword evidence="1" id="KW-0472">Membrane</keyword>
<proteinExistence type="predicted"/>
<dbReference type="PANTHER" id="PTHR30336">
    <property type="entry name" value="INNER MEMBRANE PROTEIN, PROBABLE PERMEASE"/>
    <property type="match status" value="1"/>
</dbReference>
<dbReference type="Gene3D" id="3.40.50.620">
    <property type="entry name" value="HUPs"/>
    <property type="match status" value="1"/>
</dbReference>
<dbReference type="GO" id="GO:0043164">
    <property type="term" value="P:Gram-negative-bacterium-type cell wall biogenesis"/>
    <property type="evidence" value="ECO:0007669"/>
    <property type="project" value="TreeGrafter"/>
</dbReference>
<gene>
    <name evidence="3" type="ORF">DCF25_03160</name>
</gene>
<evidence type="ECO:0000259" key="2">
    <source>
        <dbReference type="Pfam" id="PF02698"/>
    </source>
</evidence>
<dbReference type="AlphaFoldDB" id="A0A2W4UPG0"/>
<evidence type="ECO:0000313" key="4">
    <source>
        <dbReference type="Proteomes" id="UP000249354"/>
    </source>
</evidence>